<dbReference type="AlphaFoldDB" id="A0A0F9FD87"/>
<evidence type="ECO:0000313" key="1">
    <source>
        <dbReference type="EMBL" id="KKL76391.1"/>
    </source>
</evidence>
<name>A0A0F9FD87_9ZZZZ</name>
<sequence length="73" mass="8230">MVEIVEVNGEKKIKIGTVKVRFNGIVLVELNHYQDDTLQSIEEAALKSAYDGDYDTLEKITDVQTTIDVIMDN</sequence>
<gene>
    <name evidence="1" type="ORF">LCGC14_2045400</name>
</gene>
<accession>A0A0F9FD87</accession>
<dbReference type="EMBL" id="LAZR01024063">
    <property type="protein sequence ID" value="KKL76391.1"/>
    <property type="molecule type" value="Genomic_DNA"/>
</dbReference>
<organism evidence="1">
    <name type="scientific">marine sediment metagenome</name>
    <dbReference type="NCBI Taxonomy" id="412755"/>
    <lineage>
        <taxon>unclassified sequences</taxon>
        <taxon>metagenomes</taxon>
        <taxon>ecological metagenomes</taxon>
    </lineage>
</organism>
<reference evidence="1" key="1">
    <citation type="journal article" date="2015" name="Nature">
        <title>Complex archaea that bridge the gap between prokaryotes and eukaryotes.</title>
        <authorList>
            <person name="Spang A."/>
            <person name="Saw J.H."/>
            <person name="Jorgensen S.L."/>
            <person name="Zaremba-Niedzwiedzka K."/>
            <person name="Martijn J."/>
            <person name="Lind A.E."/>
            <person name="van Eijk R."/>
            <person name="Schleper C."/>
            <person name="Guy L."/>
            <person name="Ettema T.J."/>
        </authorList>
    </citation>
    <scope>NUCLEOTIDE SEQUENCE</scope>
</reference>
<proteinExistence type="predicted"/>
<protein>
    <submittedName>
        <fullName evidence="1">Uncharacterized protein</fullName>
    </submittedName>
</protein>
<comment type="caution">
    <text evidence="1">The sequence shown here is derived from an EMBL/GenBank/DDBJ whole genome shotgun (WGS) entry which is preliminary data.</text>
</comment>